<name>A0A7S0J9T8_9EUKA</name>
<evidence type="ECO:0000259" key="2">
    <source>
        <dbReference type="Pfam" id="PF03407"/>
    </source>
</evidence>
<dbReference type="Pfam" id="PF03407">
    <property type="entry name" value="Nucleotid_trans"/>
    <property type="match status" value="1"/>
</dbReference>
<dbReference type="PANTHER" id="PTHR46581">
    <property type="entry name" value="ARABINOSYLTRANSFERASE RRA3"/>
    <property type="match status" value="1"/>
</dbReference>
<feature type="chain" id="PRO_5031354676" description="Nucleotide-diphospho-sugar transferase domain-containing protein" evidence="1">
    <location>
        <begin position="19"/>
        <end position="324"/>
    </location>
</feature>
<feature type="domain" description="Nucleotide-diphospho-sugar transferase" evidence="2">
    <location>
        <begin position="1"/>
        <end position="188"/>
    </location>
</feature>
<dbReference type="GO" id="GO:0016757">
    <property type="term" value="F:glycosyltransferase activity"/>
    <property type="evidence" value="ECO:0007669"/>
    <property type="project" value="InterPro"/>
</dbReference>
<evidence type="ECO:0000256" key="1">
    <source>
        <dbReference type="SAM" id="SignalP"/>
    </source>
</evidence>
<feature type="signal peptide" evidence="1">
    <location>
        <begin position="1"/>
        <end position="18"/>
    </location>
</feature>
<organism evidence="3">
    <name type="scientific">Calcidiscus leptoporus</name>
    <dbReference type="NCBI Taxonomy" id="127549"/>
    <lineage>
        <taxon>Eukaryota</taxon>
        <taxon>Haptista</taxon>
        <taxon>Haptophyta</taxon>
        <taxon>Prymnesiophyceae</taxon>
        <taxon>Coccolithales</taxon>
        <taxon>Calcidiscaceae</taxon>
        <taxon>Calcidiscus</taxon>
    </lineage>
</organism>
<dbReference type="InterPro" id="IPR044290">
    <property type="entry name" value="RRA1/2/3"/>
</dbReference>
<dbReference type="EMBL" id="HBER01041125">
    <property type="protein sequence ID" value="CAD8545440.1"/>
    <property type="molecule type" value="Transcribed_RNA"/>
</dbReference>
<sequence length="324" mass="36001">MLAFKWRVLAQLLSQGFGVLYTDPSTVLVSDPFEALYRDADIEAMSLGWDDPSSYGYNHVIDDPSMGFTRFCHGSRIVGYEPSLFFASPTPEALALASRMQAHAAAESLSSASRWEMARLEREAFLSELWMPSHKLYVSTGAIVRVLNYMCFVNSKFMFRQLRHDKLSSVTPVLVTINYHTDVERRMQAVFDRYHEHNKALLQALPLADNAGDPSQSVPANPCDGARSWMASAEANDLAKRAIAESPWAWGGVAGFEFARGGELRTPWGAGHWGVHSELPDTLFADFVGSKHNLRFSHGVAVSNRCGDSNVVLLRSVKNANLRQ</sequence>
<keyword evidence="1" id="KW-0732">Signal</keyword>
<proteinExistence type="predicted"/>
<dbReference type="AlphaFoldDB" id="A0A7S0J9T8"/>
<protein>
    <recommendedName>
        <fullName evidence="2">Nucleotide-diphospho-sugar transferase domain-containing protein</fullName>
    </recommendedName>
</protein>
<reference evidence="3" key="1">
    <citation type="submission" date="2021-01" db="EMBL/GenBank/DDBJ databases">
        <authorList>
            <person name="Corre E."/>
            <person name="Pelletier E."/>
            <person name="Niang G."/>
            <person name="Scheremetjew M."/>
            <person name="Finn R."/>
            <person name="Kale V."/>
            <person name="Holt S."/>
            <person name="Cochrane G."/>
            <person name="Meng A."/>
            <person name="Brown T."/>
            <person name="Cohen L."/>
        </authorList>
    </citation>
    <scope>NUCLEOTIDE SEQUENCE</scope>
    <source>
        <strain evidence="3">RCC1130</strain>
    </source>
</reference>
<dbReference type="PANTHER" id="PTHR46581:SF3">
    <property type="entry name" value="ARABINOSYLTRANSFERASE RRA3"/>
    <property type="match status" value="1"/>
</dbReference>
<dbReference type="InterPro" id="IPR005069">
    <property type="entry name" value="Nucl-diP-sugar_transferase"/>
</dbReference>
<accession>A0A7S0J9T8</accession>
<evidence type="ECO:0000313" key="3">
    <source>
        <dbReference type="EMBL" id="CAD8545440.1"/>
    </source>
</evidence>
<gene>
    <name evidence="3" type="ORF">CLEP1334_LOCUS20729</name>
</gene>